<dbReference type="EMBL" id="JAPIUX010000001">
    <property type="protein sequence ID" value="MCX2559846.1"/>
    <property type="molecule type" value="Genomic_DNA"/>
</dbReference>
<comment type="catalytic activity">
    <reaction evidence="7">
        <text>Endonucleolytic cleavage of RNA, removing 5'-extranucleotides from tRNA precursor.</text>
        <dbReference type="EC" id="3.1.26.5"/>
    </reaction>
</comment>
<evidence type="ECO:0000313" key="10">
    <source>
        <dbReference type="EMBL" id="MCX2559846.1"/>
    </source>
</evidence>
<keyword evidence="6 7" id="KW-0694">RNA-binding</keyword>
<evidence type="ECO:0000256" key="6">
    <source>
        <dbReference type="ARBA" id="ARBA00022884"/>
    </source>
</evidence>
<comment type="function">
    <text evidence="1 7">RNaseP catalyzes the removal of the 5'-leader sequence from pre-tRNA to produce the mature 5'-terminus. It can also cleave other RNA substrates such as 4.5S RNA. The protein component plays an auxiliary but essential role in vivo by binding to the 5'-leader sequence and broadening the substrate specificity of the ribozyme.</text>
</comment>
<comment type="similarity">
    <text evidence="7">Belongs to the RnpA family.</text>
</comment>
<reference evidence="10 11" key="1">
    <citation type="submission" date="2022-11" db="EMBL/GenBank/DDBJ databases">
        <title>Genome sequencing of Acetobacter type strain.</title>
        <authorList>
            <person name="Heo J."/>
            <person name="Lee D."/>
            <person name="Han B.-H."/>
            <person name="Hong S.-B."/>
            <person name="Kwon S.-W."/>
        </authorList>
    </citation>
    <scope>NUCLEOTIDE SEQUENCE [LARGE SCALE GENOMIC DNA]</scope>
    <source>
        <strain evidence="10 11">KACC 21251</strain>
    </source>
</reference>
<comment type="caution">
    <text evidence="10">The sequence shown here is derived from an EMBL/GenBank/DDBJ whole genome shotgun (WGS) entry which is preliminary data.</text>
</comment>
<dbReference type="HAMAP" id="MF_00227">
    <property type="entry name" value="RNase_P"/>
    <property type="match status" value="1"/>
</dbReference>
<dbReference type="InterPro" id="IPR000100">
    <property type="entry name" value="RNase_P"/>
</dbReference>
<evidence type="ECO:0000256" key="3">
    <source>
        <dbReference type="ARBA" id="ARBA00022722"/>
    </source>
</evidence>
<keyword evidence="11" id="KW-1185">Reference proteome</keyword>
<proteinExistence type="inferred from homology"/>
<keyword evidence="3 7" id="KW-0540">Nuclease</keyword>
<feature type="compositionally biased region" description="Basic and acidic residues" evidence="9">
    <location>
        <begin position="128"/>
        <end position="138"/>
    </location>
</feature>
<dbReference type="NCBIfam" id="TIGR00188">
    <property type="entry name" value="rnpA"/>
    <property type="match status" value="1"/>
</dbReference>
<comment type="subunit">
    <text evidence="7">Consists of a catalytic RNA component (M1 or rnpB) and a protein subunit.</text>
</comment>
<dbReference type="PANTHER" id="PTHR33992">
    <property type="entry name" value="RIBONUCLEASE P PROTEIN COMPONENT"/>
    <property type="match status" value="1"/>
</dbReference>
<evidence type="ECO:0000256" key="7">
    <source>
        <dbReference type="HAMAP-Rule" id="MF_00227"/>
    </source>
</evidence>
<accession>A0ABT3Q3P2</accession>
<evidence type="ECO:0000256" key="5">
    <source>
        <dbReference type="ARBA" id="ARBA00022801"/>
    </source>
</evidence>
<evidence type="ECO:0000256" key="8">
    <source>
        <dbReference type="NCBIfam" id="TIGR00188"/>
    </source>
</evidence>
<dbReference type="InterPro" id="IPR020568">
    <property type="entry name" value="Ribosomal_Su5_D2-typ_SF"/>
</dbReference>
<dbReference type="Proteomes" id="UP001526446">
    <property type="component" value="Unassembled WGS sequence"/>
</dbReference>
<evidence type="ECO:0000256" key="1">
    <source>
        <dbReference type="ARBA" id="ARBA00002663"/>
    </source>
</evidence>
<dbReference type="InterPro" id="IPR020539">
    <property type="entry name" value="RNase_P_CS"/>
</dbReference>
<dbReference type="RefSeq" id="WP_166118258.1">
    <property type="nucleotide sequence ID" value="NZ_JAPIUX010000001.1"/>
</dbReference>
<sequence length="144" mass="16168">MQQRERLEGAGAEPVRSQRLKKRKEFLFLAARGRKAPVRGLVLQLFQRADSNAPRIGFTVTKKVGNAVVRNRARRRLREVVRIVETETPLHGLDLVLIGRAATMDRPFPDLVADFRKALQQCLSQADRGGKPGRKPDQSETSTA</sequence>
<keyword evidence="4 7" id="KW-0255">Endonuclease</keyword>
<keyword evidence="5 7" id="KW-0378">Hydrolase</keyword>
<protein>
    <recommendedName>
        <fullName evidence="7 8">Ribonuclease P protein component</fullName>
        <shortName evidence="7">RNase P protein</shortName>
        <shortName evidence="7">RNaseP protein</shortName>
        <ecNumber evidence="7 8">3.1.26.5</ecNumber>
    </recommendedName>
    <alternativeName>
        <fullName evidence="7">Protein C5</fullName>
    </alternativeName>
</protein>
<dbReference type="PROSITE" id="PS00648">
    <property type="entry name" value="RIBONUCLEASE_P"/>
    <property type="match status" value="1"/>
</dbReference>
<dbReference type="Gene3D" id="3.30.230.10">
    <property type="match status" value="1"/>
</dbReference>
<gene>
    <name evidence="7 10" type="primary">rnpA</name>
    <name evidence="10" type="ORF">OQ252_00325</name>
</gene>
<evidence type="ECO:0000256" key="4">
    <source>
        <dbReference type="ARBA" id="ARBA00022759"/>
    </source>
</evidence>
<dbReference type="PANTHER" id="PTHR33992:SF1">
    <property type="entry name" value="RIBONUCLEASE P PROTEIN COMPONENT"/>
    <property type="match status" value="1"/>
</dbReference>
<name>A0ABT3Q3P2_9PROT</name>
<evidence type="ECO:0000256" key="2">
    <source>
        <dbReference type="ARBA" id="ARBA00022694"/>
    </source>
</evidence>
<keyword evidence="2 7" id="KW-0819">tRNA processing</keyword>
<dbReference type="GO" id="GO:0004526">
    <property type="term" value="F:ribonuclease P activity"/>
    <property type="evidence" value="ECO:0007669"/>
    <property type="project" value="UniProtKB-EC"/>
</dbReference>
<dbReference type="SUPFAM" id="SSF54211">
    <property type="entry name" value="Ribosomal protein S5 domain 2-like"/>
    <property type="match status" value="1"/>
</dbReference>
<evidence type="ECO:0000256" key="9">
    <source>
        <dbReference type="SAM" id="MobiDB-lite"/>
    </source>
</evidence>
<dbReference type="InterPro" id="IPR014721">
    <property type="entry name" value="Ribsml_uS5_D2-typ_fold_subgr"/>
</dbReference>
<dbReference type="Pfam" id="PF00825">
    <property type="entry name" value="Ribonuclease_P"/>
    <property type="match status" value="1"/>
</dbReference>
<dbReference type="EC" id="3.1.26.5" evidence="7 8"/>
<evidence type="ECO:0000313" key="11">
    <source>
        <dbReference type="Proteomes" id="UP001526446"/>
    </source>
</evidence>
<feature type="region of interest" description="Disordered" evidence="9">
    <location>
        <begin position="124"/>
        <end position="144"/>
    </location>
</feature>
<organism evidence="10 11">
    <name type="scientific">Acetobacter farinalis</name>
    <dbReference type="NCBI Taxonomy" id="1260984"/>
    <lineage>
        <taxon>Bacteria</taxon>
        <taxon>Pseudomonadati</taxon>
        <taxon>Pseudomonadota</taxon>
        <taxon>Alphaproteobacteria</taxon>
        <taxon>Acetobacterales</taxon>
        <taxon>Acetobacteraceae</taxon>
        <taxon>Acetobacter</taxon>
    </lineage>
</organism>